<dbReference type="CDD" id="cd12148">
    <property type="entry name" value="fungal_TF_MHR"/>
    <property type="match status" value="1"/>
</dbReference>
<feature type="compositionally biased region" description="Polar residues" evidence="2">
    <location>
        <begin position="751"/>
        <end position="777"/>
    </location>
</feature>
<dbReference type="EMBL" id="PQXI01000077">
    <property type="protein sequence ID" value="TGO25567.1"/>
    <property type="molecule type" value="Genomic_DNA"/>
</dbReference>
<dbReference type="Proteomes" id="UP000297910">
    <property type="component" value="Unassembled WGS sequence"/>
</dbReference>
<organism evidence="4 5">
    <name type="scientific">Botrytis paeoniae</name>
    <dbReference type="NCBI Taxonomy" id="278948"/>
    <lineage>
        <taxon>Eukaryota</taxon>
        <taxon>Fungi</taxon>
        <taxon>Dikarya</taxon>
        <taxon>Ascomycota</taxon>
        <taxon>Pezizomycotina</taxon>
        <taxon>Leotiomycetes</taxon>
        <taxon>Helotiales</taxon>
        <taxon>Sclerotiniaceae</taxon>
        <taxon>Botrytis</taxon>
    </lineage>
</organism>
<dbReference type="Gene3D" id="4.10.240.10">
    <property type="entry name" value="Zn(2)-C6 fungal-type DNA-binding domain"/>
    <property type="match status" value="1"/>
</dbReference>
<dbReference type="AlphaFoldDB" id="A0A4Z1FV12"/>
<name>A0A4Z1FV12_9HELO</name>
<dbReference type="SUPFAM" id="SSF57701">
    <property type="entry name" value="Zn2/Cys6 DNA-binding domain"/>
    <property type="match status" value="1"/>
</dbReference>
<reference evidence="4 5" key="1">
    <citation type="submission" date="2017-12" db="EMBL/GenBank/DDBJ databases">
        <title>Comparative genomics of Botrytis spp.</title>
        <authorList>
            <person name="Valero-Jimenez C.A."/>
            <person name="Tapia P."/>
            <person name="Veloso J."/>
            <person name="Silva-Moreno E."/>
            <person name="Staats M."/>
            <person name="Valdes J.H."/>
            <person name="Van Kan J.A.L."/>
        </authorList>
    </citation>
    <scope>NUCLEOTIDE SEQUENCE [LARGE SCALE GENOMIC DNA]</scope>
    <source>
        <strain evidence="4 5">Bp0003</strain>
    </source>
</reference>
<dbReference type="PROSITE" id="PS00463">
    <property type="entry name" value="ZN2_CY6_FUNGAL_1"/>
    <property type="match status" value="1"/>
</dbReference>
<evidence type="ECO:0000313" key="5">
    <source>
        <dbReference type="Proteomes" id="UP000297910"/>
    </source>
</evidence>
<feature type="domain" description="Zn(2)-C6 fungal-type" evidence="3">
    <location>
        <begin position="20"/>
        <end position="51"/>
    </location>
</feature>
<dbReference type="PANTHER" id="PTHR46910">
    <property type="entry name" value="TRANSCRIPTION FACTOR PDR1"/>
    <property type="match status" value="1"/>
</dbReference>
<dbReference type="CDD" id="cd00067">
    <property type="entry name" value="GAL4"/>
    <property type="match status" value="1"/>
</dbReference>
<keyword evidence="5" id="KW-1185">Reference proteome</keyword>
<dbReference type="InterPro" id="IPR050987">
    <property type="entry name" value="AtrR-like"/>
</dbReference>
<dbReference type="InterPro" id="IPR036864">
    <property type="entry name" value="Zn2-C6_fun-type_DNA-bd_sf"/>
</dbReference>
<feature type="compositionally biased region" description="Polar residues" evidence="2">
    <location>
        <begin position="93"/>
        <end position="109"/>
    </location>
</feature>
<dbReference type="SMART" id="SM00066">
    <property type="entry name" value="GAL4"/>
    <property type="match status" value="1"/>
</dbReference>
<evidence type="ECO:0000256" key="1">
    <source>
        <dbReference type="ARBA" id="ARBA00023242"/>
    </source>
</evidence>
<dbReference type="PANTHER" id="PTHR46910:SF25">
    <property type="entry name" value="ABC-TRANSPORTER-REGULATING TRANSCRIPTION FACTOR"/>
    <property type="match status" value="1"/>
</dbReference>
<dbReference type="Pfam" id="PF00172">
    <property type="entry name" value="Zn_clus"/>
    <property type="match status" value="1"/>
</dbReference>
<gene>
    <name evidence="4" type="ORF">BPAE_0077g00130</name>
</gene>
<comment type="caution">
    <text evidence="4">The sequence shown here is derived from an EMBL/GenBank/DDBJ whole genome shotgun (WGS) entry which is preliminary data.</text>
</comment>
<feature type="region of interest" description="Disordered" evidence="2">
    <location>
        <begin position="93"/>
        <end position="127"/>
    </location>
</feature>
<evidence type="ECO:0000256" key="2">
    <source>
        <dbReference type="SAM" id="MobiDB-lite"/>
    </source>
</evidence>
<keyword evidence="1" id="KW-0539">Nucleus</keyword>
<dbReference type="GO" id="GO:0000981">
    <property type="term" value="F:DNA-binding transcription factor activity, RNA polymerase II-specific"/>
    <property type="evidence" value="ECO:0007669"/>
    <property type="project" value="InterPro"/>
</dbReference>
<dbReference type="PROSITE" id="PS50048">
    <property type="entry name" value="ZN2_CY6_FUNGAL_2"/>
    <property type="match status" value="1"/>
</dbReference>
<accession>A0A4Z1FV12</accession>
<dbReference type="GO" id="GO:0008270">
    <property type="term" value="F:zinc ion binding"/>
    <property type="evidence" value="ECO:0007669"/>
    <property type="project" value="InterPro"/>
</dbReference>
<dbReference type="InterPro" id="IPR001138">
    <property type="entry name" value="Zn2Cys6_DnaBD"/>
</dbReference>
<proteinExistence type="predicted"/>
<sequence length="777" mass="86372">MSSHQKRKQSHSEDSISDQACTRCRERKIRCSRELPQCNNCEQDDSVTCIYQNPTKRVNHLKSLFDSVNGVKERLINIESHLGRLSNNIAQNTDQDNSCSNSSTRQASRGGSFDGEDDEDCPASPSPYSDDYADFHVFYNQADRIDYYHGPLSLFVLCKQFRSCAVSANDAECNTPIQDMLQNLCERAGVVEPFPPFGSQPVINLLPKQQFTTIIGHFFQHLDCATDIFVKSNLLAQVERIYSHNPEPGDDVWAICFQAITVLVWGMEISAQSGNGLFGDFARSFLPSRAALVNSRLLTTPRLINVQTLILLSVAAQQFDPPGWAELIFTNACGLARTMGLNRTQIFPDETNTYDTLERAKVIQSLYVRDKSLCTTRGSVSWLPTHDCNIAPQLDAAIARQVPYSDTLQIAMIQDDVYRLTHTAQFRTIKSKKSQASKLLRSIERQLDQYTQTFSILNYKASSYSPRRSMLTLEFLATRILALQHGSGQKHAEQLRSDARASCLLLLIANGVQDPQIVDTFNALACQKTATPNRDEKLSTIEANTVSFASILDAFSLPAFFILLKDLLRSSDNDHGSNSDLDLLRRVSACYINSTERMQSNSYHVKVAWTFEQLLIIINLIKHPDQHQPISMPSTASMSDMVMSLNTETEDFFKISPPGSIGDGSIFSFSPQPAASTPFSWDIGSPLPSSLGPYTPFGSANSADASDAGISDLLNQLRQSGANGSPEQAITWPELAPELPRKRLRTHEEPSISTEKNGSIHMTFNPQGKKFSSTNVV</sequence>
<evidence type="ECO:0000313" key="4">
    <source>
        <dbReference type="EMBL" id="TGO25567.1"/>
    </source>
</evidence>
<protein>
    <recommendedName>
        <fullName evidence="3">Zn(2)-C6 fungal-type domain-containing protein</fullName>
    </recommendedName>
</protein>
<feature type="region of interest" description="Disordered" evidence="2">
    <location>
        <begin position="748"/>
        <end position="777"/>
    </location>
</feature>
<evidence type="ECO:0000259" key="3">
    <source>
        <dbReference type="PROSITE" id="PS50048"/>
    </source>
</evidence>